<sequence length="266" mass="30140">MIIRTIRYHRSISEDTINNPDLCYENVARFKRLLDSLHYKGPVVAMTDCTILKSGLQYSTNLGCIVESTLDRNDCKIETYDDIYKKISDIKQRNAIAKYVRVYVLQVPLPRFPPVIVALIPTGNDSANKILALHQKLIDIAADFELPIISIRSDGAAAEFQTQNLLQSIRIRNRVQHRNSRYGINFNCPVFPKVGIVHIQDPKHGKKPARNAAISGACLLTFENSIMYKRDVIKLDRQDDNAAYRVFCSKNLAQVLDGEKGLSSEF</sequence>
<dbReference type="VEuPathDB" id="FungiDB:RhiirFUN_013634"/>
<name>U9SLL8_RHIID</name>
<dbReference type="AlphaFoldDB" id="U9SLL8"/>
<reference evidence="1" key="1">
    <citation type="submission" date="2013-07" db="EMBL/GenBank/DDBJ databases">
        <title>The genome of an arbuscular mycorrhizal fungus provides insights into the evolution of the oldest plant symbiosis.</title>
        <authorList>
            <consortium name="DOE Joint Genome Institute"/>
            <person name="Tisserant E."/>
            <person name="Malbreil M."/>
            <person name="Kuo A."/>
            <person name="Kohler A."/>
            <person name="Symeonidi A."/>
            <person name="Balestrini R."/>
            <person name="Charron P."/>
            <person name="Duensing N."/>
            <person name="Frei-dit-Frey N."/>
            <person name="Gianinazzi-Pearson V."/>
            <person name="Gilbert B."/>
            <person name="Handa Y."/>
            <person name="Hijri M."/>
            <person name="Kaul R."/>
            <person name="Kawaguchi M."/>
            <person name="Krajinski F."/>
            <person name="Lammers P."/>
            <person name="Lapierre D."/>
            <person name="Masclaux F.G."/>
            <person name="Murat C."/>
            <person name="Morin E."/>
            <person name="Ndikumana S."/>
            <person name="Pagni M."/>
            <person name="Petitpierre D."/>
            <person name="Requena N."/>
            <person name="Rosikiewicz P."/>
            <person name="Riley R."/>
            <person name="Saito K."/>
            <person name="San Clemente H."/>
            <person name="Shapiro H."/>
            <person name="van Tuinen D."/>
            <person name="Becard G."/>
            <person name="Bonfante P."/>
            <person name="Paszkowski U."/>
            <person name="Shachar-Hill Y."/>
            <person name="Young J.P."/>
            <person name="Sanders I.R."/>
            <person name="Henrissat B."/>
            <person name="Rensing S.A."/>
            <person name="Grigoriev I.V."/>
            <person name="Corradi N."/>
            <person name="Roux C."/>
            <person name="Martin F."/>
        </authorList>
    </citation>
    <scope>NUCLEOTIDE SEQUENCE</scope>
    <source>
        <strain evidence="1">DAOM 197198</strain>
    </source>
</reference>
<proteinExistence type="predicted"/>
<evidence type="ECO:0000313" key="1">
    <source>
        <dbReference type="EMBL" id="ERZ96838.1"/>
    </source>
</evidence>
<dbReference type="EMBL" id="KI300099">
    <property type="protein sequence ID" value="ERZ96838.1"/>
    <property type="molecule type" value="Genomic_DNA"/>
</dbReference>
<gene>
    <name evidence="1" type="ORF">GLOINDRAFT_12196</name>
</gene>
<dbReference type="HOGENOM" id="CLU_099550_0_0_1"/>
<accession>U9SLL8</accession>
<protein>
    <submittedName>
        <fullName evidence="1">Uncharacterized protein</fullName>
    </submittedName>
</protein>
<organism evidence="1">
    <name type="scientific">Rhizophagus irregularis (strain DAOM 181602 / DAOM 197198 / MUCL 43194)</name>
    <name type="common">Arbuscular mycorrhizal fungus</name>
    <name type="synonym">Glomus intraradices</name>
    <dbReference type="NCBI Taxonomy" id="747089"/>
    <lineage>
        <taxon>Eukaryota</taxon>
        <taxon>Fungi</taxon>
        <taxon>Fungi incertae sedis</taxon>
        <taxon>Mucoromycota</taxon>
        <taxon>Glomeromycotina</taxon>
        <taxon>Glomeromycetes</taxon>
        <taxon>Glomerales</taxon>
        <taxon>Glomeraceae</taxon>
        <taxon>Rhizophagus</taxon>
    </lineage>
</organism>